<name>A0ABU7XZL7_9FLAO</name>
<dbReference type="Proteomes" id="UP001337305">
    <property type="component" value="Unassembled WGS sequence"/>
</dbReference>
<gene>
    <name evidence="1" type="ORF">N1F79_19645</name>
</gene>
<keyword evidence="2" id="KW-1185">Reference proteome</keyword>
<organism evidence="1 2">
    <name type="scientific">Flavivirga spongiicola</name>
    <dbReference type="NCBI Taxonomy" id="421621"/>
    <lineage>
        <taxon>Bacteria</taxon>
        <taxon>Pseudomonadati</taxon>
        <taxon>Bacteroidota</taxon>
        <taxon>Flavobacteriia</taxon>
        <taxon>Flavobacteriales</taxon>
        <taxon>Flavobacteriaceae</taxon>
        <taxon>Flavivirga</taxon>
    </lineage>
</organism>
<evidence type="ECO:0000313" key="2">
    <source>
        <dbReference type="Proteomes" id="UP001337305"/>
    </source>
</evidence>
<dbReference type="RefSeq" id="WP_303307636.1">
    <property type="nucleotide sequence ID" value="NZ_JAODOP010000004.1"/>
</dbReference>
<dbReference type="EMBL" id="JAODOP010000004">
    <property type="protein sequence ID" value="MEF3835347.1"/>
    <property type="molecule type" value="Genomic_DNA"/>
</dbReference>
<evidence type="ECO:0008006" key="3">
    <source>
        <dbReference type="Google" id="ProtNLM"/>
    </source>
</evidence>
<proteinExistence type="predicted"/>
<sequence>MQKYFSIIIVFFFSNIYLTSGQTLLNEDQTAIYNKIPQEKIFVHYNASLLFSGDYFFYKIYNINSQTKELSDLSKMAYIELIGVDKNFVFKHKISLESGVGQGDFFIPTSVPTGNYKLIAYTQWMKNVGNRYFFQSDVSIINPFLKNQNSIHIKAPNSITNETYHSSENKIDNTNKHIHLDINARNFSKREKVILNIKTLMNEALFGSYSISVRKKDSITTPNQPSANSFEHIYSNIIKSKTLSDKKPIYLPELRGELISGTVFMKNTNENIPYKTVSMSISGKKPVFKTSTTSSSGTFYFNLDKTYEVLNANLQVIDEEHENYKIKINQYPPVNYDGLVFSDFKISSEMKELITEHSINNQIENAYYNVKKHKTKQKESIIPFYSGQETVYNLDDYTRFKSVKETIVEIVNKVWIEEKKGVSTFRLRNENPNDKNLPILVITDGLLVLNHDDLVSYDARKIKTISVINTKYKYGGHTFKGIISVETFKGDFNNNISGNYTKSITLIRPQDNKDYFNQEYDDTKSLKRIPDYRSQLLWNPNLTINKKDNTVTFYTSDYVGDYQISIEGFTKGGIPISLKETISVK</sequence>
<reference evidence="1 2" key="1">
    <citation type="submission" date="2022-09" db="EMBL/GenBank/DDBJ databases">
        <title>Genome sequencing of Flavivirga sp. MEBiC05379.</title>
        <authorList>
            <person name="Oh H.-M."/>
            <person name="Kwon K.K."/>
            <person name="Park M.J."/>
            <person name="Yang S.-H."/>
        </authorList>
    </citation>
    <scope>NUCLEOTIDE SEQUENCE [LARGE SCALE GENOMIC DNA]</scope>
    <source>
        <strain evidence="1 2">MEBiC05379</strain>
    </source>
</reference>
<comment type="caution">
    <text evidence="1">The sequence shown here is derived from an EMBL/GenBank/DDBJ whole genome shotgun (WGS) entry which is preliminary data.</text>
</comment>
<evidence type="ECO:0000313" key="1">
    <source>
        <dbReference type="EMBL" id="MEF3835347.1"/>
    </source>
</evidence>
<accession>A0ABU7XZL7</accession>
<protein>
    <recommendedName>
        <fullName evidence="3">TonB-dependent receptor plug domain-containing protein</fullName>
    </recommendedName>
</protein>